<evidence type="ECO:0000256" key="4">
    <source>
        <dbReference type="ARBA" id="ARBA00022598"/>
    </source>
</evidence>
<evidence type="ECO:0000256" key="1">
    <source>
        <dbReference type="ARBA" id="ARBA00004496"/>
    </source>
</evidence>
<dbReference type="HAMAP" id="MF_00639">
    <property type="entry name" value="MurD"/>
    <property type="match status" value="1"/>
</dbReference>
<keyword evidence="9" id="KW-0961">Cell wall biogenesis/degradation</keyword>
<dbReference type="GO" id="GO:0009252">
    <property type="term" value="P:peptidoglycan biosynthetic process"/>
    <property type="evidence" value="ECO:0007669"/>
    <property type="project" value="UniProtKB-UniRule"/>
</dbReference>
<comment type="similarity">
    <text evidence="9">Belongs to the MurCDEF family.</text>
</comment>
<organism evidence="11 12">
    <name type="scientific">Martelella radicis</name>
    <dbReference type="NCBI Taxonomy" id="1397476"/>
    <lineage>
        <taxon>Bacteria</taxon>
        <taxon>Pseudomonadati</taxon>
        <taxon>Pseudomonadota</taxon>
        <taxon>Alphaproteobacteria</taxon>
        <taxon>Hyphomicrobiales</taxon>
        <taxon>Aurantimonadaceae</taxon>
        <taxon>Martelella</taxon>
    </lineage>
</organism>
<keyword evidence="8 9" id="KW-0131">Cell cycle</keyword>
<dbReference type="GO" id="GO:0051301">
    <property type="term" value="P:cell division"/>
    <property type="evidence" value="ECO:0007669"/>
    <property type="project" value="UniProtKB-KW"/>
</dbReference>
<comment type="function">
    <text evidence="9">Cell wall formation. Catalyzes the addition of glutamate to the nucleotide precursor UDP-N-acetylmuramoyl-L-alanine (UMA).</text>
</comment>
<dbReference type="NCBIfam" id="TIGR01087">
    <property type="entry name" value="murD"/>
    <property type="match status" value="1"/>
</dbReference>
<evidence type="ECO:0000256" key="7">
    <source>
        <dbReference type="ARBA" id="ARBA00022840"/>
    </source>
</evidence>
<comment type="subcellular location">
    <subcellularLocation>
        <location evidence="1 9">Cytoplasm</location>
    </subcellularLocation>
</comment>
<dbReference type="Gene3D" id="3.40.1190.10">
    <property type="entry name" value="Mur-like, catalytic domain"/>
    <property type="match status" value="1"/>
</dbReference>
<dbReference type="Gene3D" id="3.40.50.720">
    <property type="entry name" value="NAD(P)-binding Rossmann-like Domain"/>
    <property type="match status" value="1"/>
</dbReference>
<keyword evidence="6 9" id="KW-0547">Nucleotide-binding</keyword>
<dbReference type="GO" id="GO:0004326">
    <property type="term" value="F:tetrahydrofolylpolyglutamate synthase activity"/>
    <property type="evidence" value="ECO:0007669"/>
    <property type="project" value="InterPro"/>
</dbReference>
<dbReference type="AlphaFoldDB" id="A0A7W6PB58"/>
<dbReference type="InterPro" id="IPR013221">
    <property type="entry name" value="Mur_ligase_cen"/>
</dbReference>
<dbReference type="InterPro" id="IPR005762">
    <property type="entry name" value="MurD"/>
</dbReference>
<evidence type="ECO:0000256" key="2">
    <source>
        <dbReference type="ARBA" id="ARBA00004752"/>
    </source>
</evidence>
<dbReference type="SUPFAM" id="SSF53623">
    <property type="entry name" value="MurD-like peptide ligases, catalytic domain"/>
    <property type="match status" value="1"/>
</dbReference>
<dbReference type="PANTHER" id="PTHR43692:SF1">
    <property type="entry name" value="UDP-N-ACETYLMURAMOYLALANINE--D-GLUTAMATE LIGASE"/>
    <property type="match status" value="1"/>
</dbReference>
<accession>A0A7W6PB58</accession>
<evidence type="ECO:0000256" key="5">
    <source>
        <dbReference type="ARBA" id="ARBA00022618"/>
    </source>
</evidence>
<name>A0A7W6PB58_9HYPH</name>
<keyword evidence="12" id="KW-1185">Reference proteome</keyword>
<protein>
    <recommendedName>
        <fullName evidence="9">UDP-N-acetylmuramoylalanine--D-glutamate ligase</fullName>
        <ecNumber evidence="9">6.3.2.9</ecNumber>
    </recommendedName>
    <alternativeName>
        <fullName evidence="9">D-glutamic acid-adding enzyme</fullName>
    </alternativeName>
    <alternativeName>
        <fullName evidence="9">UDP-N-acetylmuramoyl-L-alanyl-D-glutamate synthetase</fullName>
    </alternativeName>
</protein>
<evidence type="ECO:0000313" key="12">
    <source>
        <dbReference type="Proteomes" id="UP000530571"/>
    </source>
</evidence>
<reference evidence="11 12" key="1">
    <citation type="submission" date="2020-08" db="EMBL/GenBank/DDBJ databases">
        <title>Genomic Encyclopedia of Type Strains, Phase IV (KMG-IV): sequencing the most valuable type-strain genomes for metagenomic binning, comparative biology and taxonomic classification.</title>
        <authorList>
            <person name="Goeker M."/>
        </authorList>
    </citation>
    <scope>NUCLEOTIDE SEQUENCE [LARGE SCALE GENOMIC DNA]</scope>
    <source>
        <strain evidence="11 12">DSM 28101</strain>
    </source>
</reference>
<evidence type="ECO:0000256" key="3">
    <source>
        <dbReference type="ARBA" id="ARBA00022490"/>
    </source>
</evidence>
<dbReference type="InterPro" id="IPR018109">
    <property type="entry name" value="Folylpolyglutamate_synth_CS"/>
</dbReference>
<comment type="caution">
    <text evidence="11">The sequence shown here is derived from an EMBL/GenBank/DDBJ whole genome shotgun (WGS) entry which is preliminary data.</text>
</comment>
<keyword evidence="4 9" id="KW-0436">Ligase</keyword>
<keyword evidence="3 9" id="KW-0963">Cytoplasm</keyword>
<dbReference type="GO" id="GO:0005737">
    <property type="term" value="C:cytoplasm"/>
    <property type="evidence" value="ECO:0007669"/>
    <property type="project" value="UniProtKB-SubCell"/>
</dbReference>
<dbReference type="UniPathway" id="UPA00219"/>
<dbReference type="RefSeq" id="WP_183486152.1">
    <property type="nucleotide sequence ID" value="NZ_JACIDZ010000006.1"/>
</dbReference>
<dbReference type="EC" id="6.3.2.9" evidence="9"/>
<keyword evidence="9" id="KW-0133">Cell shape</keyword>
<evidence type="ECO:0000256" key="9">
    <source>
        <dbReference type="HAMAP-Rule" id="MF_00639"/>
    </source>
</evidence>
<evidence type="ECO:0000256" key="8">
    <source>
        <dbReference type="ARBA" id="ARBA00023306"/>
    </source>
</evidence>
<dbReference type="EMBL" id="JACIDZ010000006">
    <property type="protein sequence ID" value="MBB4122289.1"/>
    <property type="molecule type" value="Genomic_DNA"/>
</dbReference>
<dbReference type="PANTHER" id="PTHR43692">
    <property type="entry name" value="UDP-N-ACETYLMURAMOYLALANINE--D-GLUTAMATE LIGASE"/>
    <property type="match status" value="1"/>
</dbReference>
<keyword evidence="5 9" id="KW-0132">Cell division</keyword>
<dbReference type="GO" id="GO:0071555">
    <property type="term" value="P:cell wall organization"/>
    <property type="evidence" value="ECO:0007669"/>
    <property type="project" value="UniProtKB-KW"/>
</dbReference>
<dbReference type="SUPFAM" id="SSF53244">
    <property type="entry name" value="MurD-like peptide ligases, peptide-binding domain"/>
    <property type="match status" value="1"/>
</dbReference>
<sequence length="468" mass="48395">MIAVSVFSGKKVALFGLGGSGLASAKALVVGGADVAAFDDREESRAAADAAGIPVVDLKAADWSGFDALVLAPGVPLTHPKPHWTVELAKAAGVEIIGDIELFCRERRASCAQAKLIAITGTNGKSTTTALIGHILKEAGRDAQVGGNIGRAVLDLDPLSPERFYVVECSSYQIDLAPTLDADVGLLLNLTPDHLDRHGDMDRYAAIKERLVAGAATAVVGADDDYCRAIARRLIDAGHAVVPVSAGITHVDAGLAFDGRAIVSAEDGRVVVDLSRHTVLRGAHNGQNVAAAIAACRAVGLSDTEIGKGIATFKGLAHRMQPIARRGKVLFVNDSKATNAEAAAPALKTFDNIYWIAGGRAKQGGIAALETFFPKIAKTYLIGEAAEAFAGTLSGKSEIVLSGTLEQAVNDAAADAAASEAATPVVLLSPACASFDQFRSFEKRGDAFVNAVMALDGVSPPDETVRGK</sequence>
<dbReference type="InterPro" id="IPR036565">
    <property type="entry name" value="Mur-like_cat_sf"/>
</dbReference>
<comment type="catalytic activity">
    <reaction evidence="9">
        <text>UDP-N-acetyl-alpha-D-muramoyl-L-alanine + D-glutamate + ATP = UDP-N-acetyl-alpha-D-muramoyl-L-alanyl-D-glutamate + ADP + phosphate + H(+)</text>
        <dbReference type="Rhea" id="RHEA:16429"/>
        <dbReference type="ChEBI" id="CHEBI:15378"/>
        <dbReference type="ChEBI" id="CHEBI:29986"/>
        <dbReference type="ChEBI" id="CHEBI:30616"/>
        <dbReference type="ChEBI" id="CHEBI:43474"/>
        <dbReference type="ChEBI" id="CHEBI:83898"/>
        <dbReference type="ChEBI" id="CHEBI:83900"/>
        <dbReference type="ChEBI" id="CHEBI:456216"/>
        <dbReference type="EC" id="6.3.2.9"/>
    </reaction>
</comment>
<dbReference type="PROSITE" id="PS01011">
    <property type="entry name" value="FOLYLPOLYGLU_SYNT_1"/>
    <property type="match status" value="1"/>
</dbReference>
<dbReference type="Pfam" id="PF08245">
    <property type="entry name" value="Mur_ligase_M"/>
    <property type="match status" value="1"/>
</dbReference>
<keyword evidence="7 9" id="KW-0067">ATP-binding</keyword>
<evidence type="ECO:0000256" key="6">
    <source>
        <dbReference type="ARBA" id="ARBA00022741"/>
    </source>
</evidence>
<dbReference type="GO" id="GO:0008360">
    <property type="term" value="P:regulation of cell shape"/>
    <property type="evidence" value="ECO:0007669"/>
    <property type="project" value="UniProtKB-KW"/>
</dbReference>
<dbReference type="Gene3D" id="3.90.190.20">
    <property type="entry name" value="Mur ligase, C-terminal domain"/>
    <property type="match status" value="1"/>
</dbReference>
<keyword evidence="9" id="KW-0573">Peptidoglycan synthesis</keyword>
<gene>
    <name evidence="9" type="primary">murD</name>
    <name evidence="11" type="ORF">GGR30_002218</name>
</gene>
<dbReference type="Proteomes" id="UP000530571">
    <property type="component" value="Unassembled WGS sequence"/>
</dbReference>
<dbReference type="GO" id="GO:0005524">
    <property type="term" value="F:ATP binding"/>
    <property type="evidence" value="ECO:0007669"/>
    <property type="project" value="UniProtKB-UniRule"/>
</dbReference>
<feature type="binding site" evidence="9">
    <location>
        <begin position="121"/>
        <end position="127"/>
    </location>
    <ligand>
        <name>ATP</name>
        <dbReference type="ChEBI" id="CHEBI:30616"/>
    </ligand>
</feature>
<feature type="domain" description="Mur ligase central" evidence="10">
    <location>
        <begin position="119"/>
        <end position="296"/>
    </location>
</feature>
<dbReference type="GO" id="GO:0008764">
    <property type="term" value="F:UDP-N-acetylmuramoylalanine-D-glutamate ligase activity"/>
    <property type="evidence" value="ECO:0007669"/>
    <property type="project" value="UniProtKB-UniRule"/>
</dbReference>
<evidence type="ECO:0000313" key="11">
    <source>
        <dbReference type="EMBL" id="MBB4122289.1"/>
    </source>
</evidence>
<dbReference type="InterPro" id="IPR036615">
    <property type="entry name" value="Mur_ligase_C_dom_sf"/>
</dbReference>
<dbReference type="SUPFAM" id="SSF51984">
    <property type="entry name" value="MurCD N-terminal domain"/>
    <property type="match status" value="1"/>
</dbReference>
<comment type="pathway">
    <text evidence="2 9">Cell wall biogenesis; peptidoglycan biosynthesis.</text>
</comment>
<proteinExistence type="inferred from homology"/>
<evidence type="ECO:0000259" key="10">
    <source>
        <dbReference type="Pfam" id="PF08245"/>
    </source>
</evidence>